<dbReference type="InterPro" id="IPR053231">
    <property type="entry name" value="GPCR_LN-TM7"/>
</dbReference>
<keyword evidence="11" id="KW-1185">Reference proteome</keyword>
<dbReference type="InterPro" id="IPR001212">
    <property type="entry name" value="Somatomedin_B_dom"/>
</dbReference>
<reference evidence="10" key="1">
    <citation type="submission" date="2020-07" db="EMBL/GenBank/DDBJ databases">
        <title>Multicomponent nature underlies the extraordinary mechanical properties of spider dragline silk.</title>
        <authorList>
            <person name="Kono N."/>
            <person name="Nakamura H."/>
            <person name="Mori M."/>
            <person name="Yoshida Y."/>
            <person name="Ohtoshi R."/>
            <person name="Malay A.D."/>
            <person name="Moran D.A.P."/>
            <person name="Tomita M."/>
            <person name="Numata K."/>
            <person name="Arakawa K."/>
        </authorList>
    </citation>
    <scope>NUCLEOTIDE SEQUENCE</scope>
</reference>
<evidence type="ECO:0000256" key="4">
    <source>
        <dbReference type="ARBA" id="ARBA00023136"/>
    </source>
</evidence>
<evidence type="ECO:0000256" key="6">
    <source>
        <dbReference type="SAM" id="Phobius"/>
    </source>
</evidence>
<feature type="domain" description="G-protein coupled receptors family 2 profile 2" evidence="8">
    <location>
        <begin position="777"/>
        <end position="1037"/>
    </location>
</feature>
<dbReference type="PROSITE" id="PS50958">
    <property type="entry name" value="SMB_2"/>
    <property type="match status" value="1"/>
</dbReference>
<dbReference type="InterPro" id="IPR000832">
    <property type="entry name" value="GPCR_2_secretin-like"/>
</dbReference>
<comment type="caution">
    <text evidence="10">The sequence shown here is derived from an EMBL/GenBank/DDBJ whole genome shotgun (WGS) entry which is preliminary data.</text>
</comment>
<feature type="signal peptide" evidence="7">
    <location>
        <begin position="1"/>
        <end position="23"/>
    </location>
</feature>
<sequence length="1109" mass="125825">MDTTKRCILLYFFFGQLISGVNHEKEKSSLLKTSIFSHKNNDSVSHLMKLHGNLSPNFNASDAAVCIPGSNLTNCVLSMSESLCSPYDSCNSRCGEPPRGLPFTCNCDSECVFYSDCCVDFENECGSNSSILHENRSANITCELLFENYPVLMVSTCSSQWLNDSVEELCGSDVTPECAFSNFESNLTDFEDTRVRCKKYVHHHCAEHLKLKCNETIEPYCTKLIKKHCSKVASSKCKNCEKEFWPVFDKNMVIYKNSFCAMCNFENNFTRPDIREIAEAITDFDWNTSTYPGNFTRNCFPSAISFCPNVGNSDLSSMCEKTSGVVVSQQTNTAYKNVYCAICHNESLSELKCMDFSSLFSNSSPASSVMTGMIKPFITDFDVTGITNDIQGLRLDDIPATFSMLLNFGLDGRQRVYISSEGDEEMKQLQRKCENGYIWDPFSSQCRKLHCSTQFVLIDYQCVKKDNFDEKNVTENHIAIPDAEADFVHLTFSAEMELLDFVHFHKRNISEICESIRESFSTSFNIKIDRIRNVSFNISLGDFKTLNETLEFLKVMDEYHQINFTIDLDLYESVSDNSTEPEPSVDSIVSLLASALSVNGFDLGISNTTSRIYEIYQTVDFIKSWCKPEDGGEKKQYWNSEFRLILSDNLTSAVGDRIQGIYINKTDKFYPKGQFVANILYQGQQFNQHLINVSGVAIVCEMKVQLNKSCTRVVLEKHEYLITENGSLVIMNGSINKKVVDDSVFEEGENDSIVVCILSPMWRNDDNDYYLDLDVVQAYLSFVLSWISVCAMIVVLATYSFFSSLRNLPGCNTMNLTISLLAMQVTFLLGQRNTVTGKACKAVACLLHYEILCCLMWMNIMAYDLYKTFGNKTILNNIRSKGKYLVWYMLYAYGSPLLMVTTTSLLDHFLDDSTFSPHYGNKNVCWITSKRAAVIYFAVPLAVIMFVNFAFYILTIWSIRSVKHVLYLSNQKSNQRGKSDVFLYARMALVIGLTWTLAFVAAYTREERLTGKILSYLFIIFNTLQGLFIFCVFVCNRRVFNLYRDAIRKSINKISNNPASKKTSERLNRLMNVVHRSVSTDTVVSTISNSSTCSTRSGDSDLKTIEEAE</sequence>
<evidence type="ECO:0000259" key="9">
    <source>
        <dbReference type="PROSITE" id="PS50958"/>
    </source>
</evidence>
<dbReference type="CDD" id="cd15039">
    <property type="entry name" value="7tmB3_Methuselah-like"/>
    <property type="match status" value="1"/>
</dbReference>
<comment type="subcellular location">
    <subcellularLocation>
        <location evidence="1">Membrane</location>
        <topology evidence="1">Multi-pass membrane protein</topology>
    </subcellularLocation>
</comment>
<evidence type="ECO:0000313" key="10">
    <source>
        <dbReference type="EMBL" id="GFQ71463.1"/>
    </source>
</evidence>
<dbReference type="SMART" id="SM00201">
    <property type="entry name" value="SO"/>
    <property type="match status" value="1"/>
</dbReference>
<dbReference type="EMBL" id="BMAO01011117">
    <property type="protein sequence ID" value="GFQ71463.1"/>
    <property type="molecule type" value="Genomic_DNA"/>
</dbReference>
<dbReference type="Pfam" id="PF00002">
    <property type="entry name" value="7tm_2"/>
    <property type="match status" value="1"/>
</dbReference>
<dbReference type="GO" id="GO:0016020">
    <property type="term" value="C:membrane"/>
    <property type="evidence" value="ECO:0007669"/>
    <property type="project" value="UniProtKB-SubCell"/>
</dbReference>
<feature type="transmembrane region" description="Helical" evidence="6">
    <location>
        <begin position="884"/>
        <end position="906"/>
    </location>
</feature>
<evidence type="ECO:0000256" key="5">
    <source>
        <dbReference type="ARBA" id="ARBA00023157"/>
    </source>
</evidence>
<name>A0A8X6KGS9_TRICU</name>
<organism evidence="10 11">
    <name type="scientific">Trichonephila clavata</name>
    <name type="common">Joro spider</name>
    <name type="synonym">Nephila clavata</name>
    <dbReference type="NCBI Taxonomy" id="2740835"/>
    <lineage>
        <taxon>Eukaryota</taxon>
        <taxon>Metazoa</taxon>
        <taxon>Ecdysozoa</taxon>
        <taxon>Arthropoda</taxon>
        <taxon>Chelicerata</taxon>
        <taxon>Arachnida</taxon>
        <taxon>Araneae</taxon>
        <taxon>Araneomorphae</taxon>
        <taxon>Entelegynae</taxon>
        <taxon>Araneoidea</taxon>
        <taxon>Nephilidae</taxon>
        <taxon>Trichonephila</taxon>
    </lineage>
</organism>
<keyword evidence="4 6" id="KW-0472">Membrane</keyword>
<dbReference type="OrthoDB" id="6134459at2759"/>
<dbReference type="Proteomes" id="UP000887116">
    <property type="component" value="Unassembled WGS sequence"/>
</dbReference>
<feature type="transmembrane region" description="Helical" evidence="6">
    <location>
        <begin position="933"/>
        <end position="960"/>
    </location>
</feature>
<accession>A0A8X6KGS9</accession>
<dbReference type="Gene3D" id="1.20.1070.10">
    <property type="entry name" value="Rhodopsin 7-helix transmembrane proteins"/>
    <property type="match status" value="1"/>
</dbReference>
<proteinExistence type="predicted"/>
<keyword evidence="7" id="KW-0732">Signal</keyword>
<dbReference type="PROSITE" id="PS00524">
    <property type="entry name" value="SMB_1"/>
    <property type="match status" value="1"/>
</dbReference>
<evidence type="ECO:0000313" key="11">
    <source>
        <dbReference type="Proteomes" id="UP000887116"/>
    </source>
</evidence>
<protein>
    <submittedName>
        <fullName evidence="10">G-protein coupled receptor Mth2</fullName>
    </submittedName>
</protein>
<keyword evidence="3 6" id="KW-1133">Transmembrane helix</keyword>
<dbReference type="Gene3D" id="4.10.410.20">
    <property type="match status" value="1"/>
</dbReference>
<feature type="transmembrane region" description="Helical" evidence="6">
    <location>
        <begin position="779"/>
        <end position="802"/>
    </location>
</feature>
<feature type="chain" id="PRO_5036460010" evidence="7">
    <location>
        <begin position="24"/>
        <end position="1109"/>
    </location>
</feature>
<evidence type="ECO:0000256" key="2">
    <source>
        <dbReference type="ARBA" id="ARBA00022692"/>
    </source>
</evidence>
<dbReference type="PANTHER" id="PTHR45902">
    <property type="entry name" value="LATROPHILIN RECEPTOR-LIKE PROTEIN A"/>
    <property type="match status" value="1"/>
</dbReference>
<feature type="transmembrane region" description="Helical" evidence="6">
    <location>
        <begin position="981"/>
        <end position="1001"/>
    </location>
</feature>
<keyword evidence="5" id="KW-1015">Disulfide bond</keyword>
<dbReference type="InterPro" id="IPR017981">
    <property type="entry name" value="GPCR_2-like_7TM"/>
</dbReference>
<feature type="domain" description="SMB" evidence="9">
    <location>
        <begin position="86"/>
        <end position="129"/>
    </location>
</feature>
<dbReference type="Pfam" id="PF01033">
    <property type="entry name" value="Somatomedin_B"/>
    <property type="match status" value="1"/>
</dbReference>
<dbReference type="PROSITE" id="PS50261">
    <property type="entry name" value="G_PROTEIN_RECEP_F2_4"/>
    <property type="match status" value="1"/>
</dbReference>
<feature type="transmembrane region" description="Helical" evidence="6">
    <location>
        <begin position="842"/>
        <end position="863"/>
    </location>
</feature>
<dbReference type="AlphaFoldDB" id="A0A8X6KGS9"/>
<dbReference type="SUPFAM" id="SSF90188">
    <property type="entry name" value="Somatomedin B domain"/>
    <property type="match status" value="1"/>
</dbReference>
<dbReference type="SUPFAM" id="SSF81321">
    <property type="entry name" value="Family A G protein-coupled receptor-like"/>
    <property type="match status" value="1"/>
</dbReference>
<feature type="transmembrane region" description="Helical" evidence="6">
    <location>
        <begin position="1013"/>
        <end position="1035"/>
    </location>
</feature>
<dbReference type="PANTHER" id="PTHR45902:SF3">
    <property type="entry name" value="G-PROTEIN COUPLED RECEPTORS FAMILY 2 PROFILE 2 DOMAIN-CONTAINING PROTEIN"/>
    <property type="match status" value="1"/>
</dbReference>
<dbReference type="InterPro" id="IPR036024">
    <property type="entry name" value="Somatomedin_B-like_dom_sf"/>
</dbReference>
<evidence type="ECO:0000256" key="3">
    <source>
        <dbReference type="ARBA" id="ARBA00022989"/>
    </source>
</evidence>
<dbReference type="GO" id="GO:0004930">
    <property type="term" value="F:G protein-coupled receptor activity"/>
    <property type="evidence" value="ECO:0007669"/>
    <property type="project" value="InterPro"/>
</dbReference>
<gene>
    <name evidence="10" type="primary">mth2_3</name>
    <name evidence="10" type="ORF">TNCT_34421</name>
</gene>
<dbReference type="GO" id="GO:0007166">
    <property type="term" value="P:cell surface receptor signaling pathway"/>
    <property type="evidence" value="ECO:0007669"/>
    <property type="project" value="InterPro"/>
</dbReference>
<keyword evidence="2 6" id="KW-0812">Transmembrane</keyword>
<evidence type="ECO:0000256" key="1">
    <source>
        <dbReference type="ARBA" id="ARBA00004141"/>
    </source>
</evidence>
<evidence type="ECO:0000259" key="8">
    <source>
        <dbReference type="PROSITE" id="PS50261"/>
    </source>
</evidence>
<evidence type="ECO:0000256" key="7">
    <source>
        <dbReference type="SAM" id="SignalP"/>
    </source>
</evidence>
<keyword evidence="10" id="KW-0675">Receptor</keyword>
<feature type="transmembrane region" description="Helical" evidence="6">
    <location>
        <begin position="814"/>
        <end position="830"/>
    </location>
</feature>